<dbReference type="InterPro" id="IPR023562">
    <property type="entry name" value="ClpP/TepA"/>
</dbReference>
<accession>A0ABX7JJS7</accession>
<reference evidence="4 5" key="1">
    <citation type="submission" date="2021-02" db="EMBL/GenBank/DDBJ databases">
        <title>Paracoccus methylovroum sp.nov., a new methanol and methylamine utilizing methylotrophic denitrifer.</title>
        <authorList>
            <person name="Timsy T."/>
            <person name="Behrendt U."/>
            <person name="Ulrich A."/>
            <person name="Spanner T."/>
            <person name="Foesel B.U."/>
            <person name="Horn M.A."/>
            <person name="Kolb S."/>
        </authorList>
    </citation>
    <scope>NUCLEOTIDE SEQUENCE [LARGE SCALE GENOMIC DNA]</scope>
    <source>
        <strain evidence="4 5">H4-D09</strain>
    </source>
</reference>
<dbReference type="EMBL" id="CP070368">
    <property type="protein sequence ID" value="QRZ14196.1"/>
    <property type="molecule type" value="Genomic_DNA"/>
</dbReference>
<dbReference type="Pfam" id="PF00574">
    <property type="entry name" value="CLP_protease"/>
    <property type="match status" value="1"/>
</dbReference>
<proteinExistence type="predicted"/>
<gene>
    <name evidence="4" type="ORF">JWJ88_09395</name>
</gene>
<dbReference type="PANTHER" id="PTHR10381">
    <property type="entry name" value="ATP-DEPENDENT CLP PROTEASE PROTEOLYTIC SUBUNIT"/>
    <property type="match status" value="1"/>
</dbReference>
<keyword evidence="5" id="KW-1185">Reference proteome</keyword>
<dbReference type="InterPro" id="IPR029045">
    <property type="entry name" value="ClpP/crotonase-like_dom_sf"/>
</dbReference>
<organism evidence="4 5">
    <name type="scientific">Paracoccus methylovorus</name>
    <dbReference type="NCBI Taxonomy" id="2812658"/>
    <lineage>
        <taxon>Bacteria</taxon>
        <taxon>Pseudomonadati</taxon>
        <taxon>Pseudomonadota</taxon>
        <taxon>Alphaproteobacteria</taxon>
        <taxon>Rhodobacterales</taxon>
        <taxon>Paracoccaceae</taxon>
        <taxon>Paracoccus</taxon>
    </lineage>
</organism>
<protein>
    <submittedName>
        <fullName evidence="4">Clp protease ClpP</fullName>
    </submittedName>
</protein>
<evidence type="ECO:0000313" key="5">
    <source>
        <dbReference type="Proteomes" id="UP000663629"/>
    </source>
</evidence>
<dbReference type="SUPFAM" id="SSF52096">
    <property type="entry name" value="ClpP/crotonase"/>
    <property type="match status" value="1"/>
</dbReference>
<dbReference type="GO" id="GO:0008233">
    <property type="term" value="F:peptidase activity"/>
    <property type="evidence" value="ECO:0007669"/>
    <property type="project" value="UniProtKB-KW"/>
</dbReference>
<dbReference type="Gene3D" id="3.90.226.10">
    <property type="entry name" value="2-enoyl-CoA Hydratase, Chain A, domain 1"/>
    <property type="match status" value="1"/>
</dbReference>
<dbReference type="Proteomes" id="UP000663629">
    <property type="component" value="Chromosome 1"/>
</dbReference>
<evidence type="ECO:0000256" key="3">
    <source>
        <dbReference type="ARBA" id="ARBA00022825"/>
    </source>
</evidence>
<dbReference type="CDD" id="cd07016">
    <property type="entry name" value="S14_ClpP_1"/>
    <property type="match status" value="1"/>
</dbReference>
<evidence type="ECO:0000256" key="1">
    <source>
        <dbReference type="ARBA" id="ARBA00022670"/>
    </source>
</evidence>
<dbReference type="GO" id="GO:0006508">
    <property type="term" value="P:proteolysis"/>
    <property type="evidence" value="ECO:0007669"/>
    <property type="project" value="UniProtKB-KW"/>
</dbReference>
<keyword evidence="1 4" id="KW-0645">Protease</keyword>
<dbReference type="NCBIfam" id="NF045542">
    <property type="entry name" value="Clp_rel_HeadMat"/>
    <property type="match status" value="1"/>
</dbReference>
<evidence type="ECO:0000313" key="4">
    <source>
        <dbReference type="EMBL" id="QRZ14196.1"/>
    </source>
</evidence>
<sequence>MNWRPLRKSWWLKLPRLGEGENTATALGAFLEQHAGEPVRVTVNSFGGHAAEGAAMMALIGQHGTVRAEVLGIAASAASLLLMEAAHIAMHSAALLMIHNPAALAFGTADELRGEATTLDKIADTYAAAYSRCTGHPLSRIRAWMDAESWMNAEEALALNFCDEITGEGERAKAVAAFDYTRFKSAPAQLLRRAARNGWAGETAASTPAH</sequence>
<dbReference type="PANTHER" id="PTHR10381:SF70">
    <property type="entry name" value="ATP-DEPENDENT CLP PROTEASE PROTEOLYTIC SUBUNIT"/>
    <property type="match status" value="1"/>
</dbReference>
<name>A0ABX7JJS7_9RHOB</name>
<keyword evidence="2" id="KW-0378">Hydrolase</keyword>
<keyword evidence="3" id="KW-0720">Serine protease</keyword>
<evidence type="ECO:0000256" key="2">
    <source>
        <dbReference type="ARBA" id="ARBA00022801"/>
    </source>
</evidence>